<dbReference type="InterPro" id="IPR013324">
    <property type="entry name" value="RNA_pol_sigma_r3/r4-like"/>
</dbReference>
<evidence type="ECO:0000256" key="4">
    <source>
        <dbReference type="ARBA" id="ARBA00023125"/>
    </source>
</evidence>
<dbReference type="InterPro" id="IPR013249">
    <property type="entry name" value="RNA_pol_sigma70_r4_t2"/>
</dbReference>
<keyword evidence="4" id="KW-0238">DNA-binding</keyword>
<feature type="domain" description="RNA polymerase sigma-70 region 2" evidence="6">
    <location>
        <begin position="19"/>
        <end position="72"/>
    </location>
</feature>
<organism evidence="8 9">
    <name type="scientific">Plantactinospora alkalitolerans</name>
    <dbReference type="NCBI Taxonomy" id="2789879"/>
    <lineage>
        <taxon>Bacteria</taxon>
        <taxon>Bacillati</taxon>
        <taxon>Actinomycetota</taxon>
        <taxon>Actinomycetes</taxon>
        <taxon>Micromonosporales</taxon>
        <taxon>Micromonosporaceae</taxon>
        <taxon>Plantactinospora</taxon>
    </lineage>
</organism>
<dbReference type="SUPFAM" id="SSF88659">
    <property type="entry name" value="Sigma3 and sigma4 domains of RNA polymerase sigma factors"/>
    <property type="match status" value="1"/>
</dbReference>
<sequence length="171" mass="19123">MQAEAERQYGDFVATRAAPLVGFAFLLCGDWHRAEDTVQSALVKLYLAWPRLDRVDAVEPYVRRIVLRVLADNGRLARFRRERLSDRVPERPGADSSDAADDRMVLLSALAALPPRQRAVVVLRFWEDQSIEQCAEALGCSEGTVKSQAARGLQTLRNLLGNQFLASKERG</sequence>
<dbReference type="Proteomes" id="UP000638560">
    <property type="component" value="Unassembled WGS sequence"/>
</dbReference>
<evidence type="ECO:0000259" key="7">
    <source>
        <dbReference type="Pfam" id="PF08281"/>
    </source>
</evidence>
<evidence type="ECO:0000259" key="6">
    <source>
        <dbReference type="Pfam" id="PF04542"/>
    </source>
</evidence>
<dbReference type="InterPro" id="IPR007627">
    <property type="entry name" value="RNA_pol_sigma70_r2"/>
</dbReference>
<dbReference type="NCBIfam" id="TIGR02983">
    <property type="entry name" value="SigE-fam_strep"/>
    <property type="match status" value="1"/>
</dbReference>
<dbReference type="InterPro" id="IPR014325">
    <property type="entry name" value="RNA_pol_sigma-E_actinobac"/>
</dbReference>
<dbReference type="PANTHER" id="PTHR43133">
    <property type="entry name" value="RNA POLYMERASE ECF-TYPE SIGMA FACTO"/>
    <property type="match status" value="1"/>
</dbReference>
<dbReference type="InterPro" id="IPR036388">
    <property type="entry name" value="WH-like_DNA-bd_sf"/>
</dbReference>
<evidence type="ECO:0000256" key="3">
    <source>
        <dbReference type="ARBA" id="ARBA00023082"/>
    </source>
</evidence>
<evidence type="ECO:0000313" key="8">
    <source>
        <dbReference type="EMBL" id="MBF9135001.1"/>
    </source>
</evidence>
<dbReference type="InterPro" id="IPR039425">
    <property type="entry name" value="RNA_pol_sigma-70-like"/>
</dbReference>
<evidence type="ECO:0000256" key="5">
    <source>
        <dbReference type="ARBA" id="ARBA00023163"/>
    </source>
</evidence>
<dbReference type="Pfam" id="PF08281">
    <property type="entry name" value="Sigma70_r4_2"/>
    <property type="match status" value="1"/>
</dbReference>
<name>A0ABS0H9Q4_9ACTN</name>
<dbReference type="RefSeq" id="WP_196206466.1">
    <property type="nucleotide sequence ID" value="NZ_JADPUN010000407.1"/>
</dbReference>
<comment type="caution">
    <text evidence="8">The sequence shown here is derived from an EMBL/GenBank/DDBJ whole genome shotgun (WGS) entry which is preliminary data.</text>
</comment>
<protein>
    <submittedName>
        <fullName evidence="8">SigE family RNA polymerase sigma factor</fullName>
    </submittedName>
</protein>
<dbReference type="InterPro" id="IPR014284">
    <property type="entry name" value="RNA_pol_sigma-70_dom"/>
</dbReference>
<keyword evidence="5" id="KW-0804">Transcription</keyword>
<feature type="domain" description="RNA polymerase sigma factor 70 region 4 type 2" evidence="7">
    <location>
        <begin position="104"/>
        <end position="156"/>
    </location>
</feature>
<evidence type="ECO:0000256" key="1">
    <source>
        <dbReference type="ARBA" id="ARBA00010641"/>
    </source>
</evidence>
<evidence type="ECO:0000313" key="9">
    <source>
        <dbReference type="Proteomes" id="UP000638560"/>
    </source>
</evidence>
<dbReference type="CDD" id="cd06171">
    <property type="entry name" value="Sigma70_r4"/>
    <property type="match status" value="1"/>
</dbReference>
<dbReference type="Pfam" id="PF04542">
    <property type="entry name" value="Sigma70_r2"/>
    <property type="match status" value="1"/>
</dbReference>
<dbReference type="SUPFAM" id="SSF88946">
    <property type="entry name" value="Sigma2 domain of RNA polymerase sigma factors"/>
    <property type="match status" value="1"/>
</dbReference>
<dbReference type="NCBIfam" id="TIGR02937">
    <property type="entry name" value="sigma70-ECF"/>
    <property type="match status" value="1"/>
</dbReference>
<keyword evidence="9" id="KW-1185">Reference proteome</keyword>
<dbReference type="InterPro" id="IPR013325">
    <property type="entry name" value="RNA_pol_sigma_r2"/>
</dbReference>
<reference evidence="8 9" key="1">
    <citation type="submission" date="2020-11" db="EMBL/GenBank/DDBJ databases">
        <title>A novel isolate from a Black sea contaminated sediment with potential to produce alkanes: Plantactinospora alkalitolerans sp. nov.</title>
        <authorList>
            <person name="Carro L."/>
            <person name="Veyisoglu A."/>
            <person name="Guven K."/>
            <person name="Schumann P."/>
            <person name="Klenk H.-P."/>
            <person name="Sahin N."/>
        </authorList>
    </citation>
    <scope>NUCLEOTIDE SEQUENCE [LARGE SCALE GENOMIC DNA]</scope>
    <source>
        <strain evidence="8 9">S1510</strain>
    </source>
</reference>
<evidence type="ECO:0000256" key="2">
    <source>
        <dbReference type="ARBA" id="ARBA00023015"/>
    </source>
</evidence>
<accession>A0ABS0H9Q4</accession>
<gene>
    <name evidence="8" type="ORF">I0C86_39680</name>
</gene>
<dbReference type="EMBL" id="JADPUN010000407">
    <property type="protein sequence ID" value="MBF9135001.1"/>
    <property type="molecule type" value="Genomic_DNA"/>
</dbReference>
<proteinExistence type="inferred from homology"/>
<keyword evidence="3" id="KW-0731">Sigma factor</keyword>
<keyword evidence="2" id="KW-0805">Transcription regulation</keyword>
<dbReference type="Gene3D" id="1.10.1740.10">
    <property type="match status" value="1"/>
</dbReference>
<dbReference type="PANTHER" id="PTHR43133:SF50">
    <property type="entry name" value="ECF RNA POLYMERASE SIGMA FACTOR SIGM"/>
    <property type="match status" value="1"/>
</dbReference>
<dbReference type="Gene3D" id="1.10.10.10">
    <property type="entry name" value="Winged helix-like DNA-binding domain superfamily/Winged helix DNA-binding domain"/>
    <property type="match status" value="1"/>
</dbReference>
<comment type="similarity">
    <text evidence="1">Belongs to the sigma-70 factor family. ECF subfamily.</text>
</comment>